<name>A0ABR1MLL0_9PEZI</name>
<comment type="caution">
    <text evidence="1">The sequence shown here is derived from an EMBL/GenBank/DDBJ whole genome shotgun (WGS) entry which is preliminary data.</text>
</comment>
<organism evidence="1 2">
    <name type="scientific">Phyllosticta citricarpa</name>
    <dbReference type="NCBI Taxonomy" id="55181"/>
    <lineage>
        <taxon>Eukaryota</taxon>
        <taxon>Fungi</taxon>
        <taxon>Dikarya</taxon>
        <taxon>Ascomycota</taxon>
        <taxon>Pezizomycotina</taxon>
        <taxon>Dothideomycetes</taxon>
        <taxon>Dothideomycetes incertae sedis</taxon>
        <taxon>Botryosphaeriales</taxon>
        <taxon>Phyllostictaceae</taxon>
        <taxon>Phyllosticta</taxon>
    </lineage>
</organism>
<dbReference type="Proteomes" id="UP001365128">
    <property type="component" value="Unassembled WGS sequence"/>
</dbReference>
<sequence length="158" mass="17547">MANDILALPQKVPEVGKWRDEIPLLPAALYTLFDISTADLVRLQEACEVECEIHRPGDCVKPPTHSNFCGRDLTAIVNHHLQLAETKEFDPTLFIVAVGPDWDTQGVLLVTLDADGEQDDCQPDRFWVEARRSGGAFVSISIGESDWQRAKQAFATSK</sequence>
<evidence type="ECO:0000313" key="2">
    <source>
        <dbReference type="Proteomes" id="UP001365128"/>
    </source>
</evidence>
<gene>
    <name evidence="1" type="ORF">IWX46DRAFT_439401</name>
</gene>
<protein>
    <submittedName>
        <fullName evidence="1">Uncharacterized protein</fullName>
    </submittedName>
</protein>
<dbReference type="EMBL" id="JBBPDW010000008">
    <property type="protein sequence ID" value="KAK7550021.1"/>
    <property type="molecule type" value="Genomic_DNA"/>
</dbReference>
<keyword evidence="2" id="KW-1185">Reference proteome</keyword>
<evidence type="ECO:0000313" key="1">
    <source>
        <dbReference type="EMBL" id="KAK7550021.1"/>
    </source>
</evidence>
<proteinExistence type="predicted"/>
<accession>A0ABR1MLL0</accession>
<reference evidence="1 2" key="1">
    <citation type="submission" date="2024-04" db="EMBL/GenBank/DDBJ databases">
        <title>Phyllosticta paracitricarpa is synonymous to the EU quarantine fungus P. citricarpa based on phylogenomic analyses.</title>
        <authorList>
            <consortium name="Lawrence Berkeley National Laboratory"/>
            <person name="Van Ingen-Buijs V.A."/>
            <person name="Van Westerhoven A.C."/>
            <person name="Haridas S."/>
            <person name="Skiadas P."/>
            <person name="Martin F."/>
            <person name="Groenewald J.Z."/>
            <person name="Crous P.W."/>
            <person name="Seidl M.F."/>
        </authorList>
    </citation>
    <scope>NUCLEOTIDE SEQUENCE [LARGE SCALE GENOMIC DNA]</scope>
    <source>
        <strain evidence="1 2">CBS 122670</strain>
    </source>
</reference>